<sequence>MDTLKFLVYILTHLVGEVPIRTRRSHSAMKIEQQDNLAVLPPELSGMRKFAQIHGLSRLIEKLAKKWLDDLNITSLRYWIQQILEASTIVYNRSCGKISQDLSQHRVRSDVNATTCRFPCRYCTIGWYTMTEHLDERFGATLRYPLYAFGFLDEALLVKYDGDRADVDCSAPPTPNNREPTHTTYKAGAGGTISSSHRVSIGTRCRITSAGRPSGRL</sequence>
<protein>
    <submittedName>
        <fullName evidence="2">Uncharacterized protein</fullName>
    </submittedName>
</protein>
<accession>A0A016VN09</accession>
<keyword evidence="3" id="KW-1185">Reference proteome</keyword>
<feature type="region of interest" description="Disordered" evidence="1">
    <location>
        <begin position="171"/>
        <end position="193"/>
    </location>
</feature>
<dbReference type="Proteomes" id="UP000024635">
    <property type="component" value="Unassembled WGS sequence"/>
</dbReference>
<name>A0A016VN09_9BILA</name>
<evidence type="ECO:0000313" key="2">
    <source>
        <dbReference type="EMBL" id="EYC28696.1"/>
    </source>
</evidence>
<organism evidence="2 3">
    <name type="scientific">Ancylostoma ceylanicum</name>
    <dbReference type="NCBI Taxonomy" id="53326"/>
    <lineage>
        <taxon>Eukaryota</taxon>
        <taxon>Metazoa</taxon>
        <taxon>Ecdysozoa</taxon>
        <taxon>Nematoda</taxon>
        <taxon>Chromadorea</taxon>
        <taxon>Rhabditida</taxon>
        <taxon>Rhabditina</taxon>
        <taxon>Rhabditomorpha</taxon>
        <taxon>Strongyloidea</taxon>
        <taxon>Ancylostomatidae</taxon>
        <taxon>Ancylostomatinae</taxon>
        <taxon>Ancylostoma</taxon>
    </lineage>
</organism>
<evidence type="ECO:0000313" key="3">
    <source>
        <dbReference type="Proteomes" id="UP000024635"/>
    </source>
</evidence>
<dbReference type="EMBL" id="JARK01001343">
    <property type="protein sequence ID" value="EYC28696.1"/>
    <property type="molecule type" value="Genomic_DNA"/>
</dbReference>
<dbReference type="AlphaFoldDB" id="A0A016VN09"/>
<evidence type="ECO:0000256" key="1">
    <source>
        <dbReference type="SAM" id="MobiDB-lite"/>
    </source>
</evidence>
<comment type="caution">
    <text evidence="2">The sequence shown here is derived from an EMBL/GenBank/DDBJ whole genome shotgun (WGS) entry which is preliminary data.</text>
</comment>
<reference evidence="3" key="1">
    <citation type="journal article" date="2015" name="Nat. Genet.">
        <title>The genome and transcriptome of the zoonotic hookworm Ancylostoma ceylanicum identify infection-specific gene families.</title>
        <authorList>
            <person name="Schwarz E.M."/>
            <person name="Hu Y."/>
            <person name="Antoshechkin I."/>
            <person name="Miller M.M."/>
            <person name="Sternberg P.W."/>
            <person name="Aroian R.V."/>
        </authorList>
    </citation>
    <scope>NUCLEOTIDE SEQUENCE</scope>
    <source>
        <strain evidence="3">HY135</strain>
    </source>
</reference>
<proteinExistence type="predicted"/>
<gene>
    <name evidence="2" type="primary">Acey_s0007.g3365</name>
    <name evidence="2" type="ORF">Y032_0007g3365</name>
</gene>